<comment type="caution">
    <text evidence="1">The sequence shown here is derived from an EMBL/GenBank/DDBJ whole genome shotgun (WGS) entry which is preliminary data.</text>
</comment>
<name>A0AAD3D4S0_9STRA</name>
<keyword evidence="2" id="KW-1185">Reference proteome</keyword>
<dbReference type="Proteomes" id="UP001054902">
    <property type="component" value="Unassembled WGS sequence"/>
</dbReference>
<dbReference type="EMBL" id="BLLK01000051">
    <property type="protein sequence ID" value="GFH56039.1"/>
    <property type="molecule type" value="Genomic_DNA"/>
</dbReference>
<evidence type="ECO:0000313" key="1">
    <source>
        <dbReference type="EMBL" id="GFH56039.1"/>
    </source>
</evidence>
<reference evidence="1 2" key="1">
    <citation type="journal article" date="2021" name="Sci. Rep.">
        <title>The genome of the diatom Chaetoceros tenuissimus carries an ancient integrated fragment of an extant virus.</title>
        <authorList>
            <person name="Hongo Y."/>
            <person name="Kimura K."/>
            <person name="Takaki Y."/>
            <person name="Yoshida Y."/>
            <person name="Baba S."/>
            <person name="Kobayashi G."/>
            <person name="Nagasaki K."/>
            <person name="Hano T."/>
            <person name="Tomaru Y."/>
        </authorList>
    </citation>
    <scope>NUCLEOTIDE SEQUENCE [LARGE SCALE GENOMIC DNA]</scope>
    <source>
        <strain evidence="1 2">NIES-3715</strain>
    </source>
</reference>
<proteinExistence type="predicted"/>
<organism evidence="1 2">
    <name type="scientific">Chaetoceros tenuissimus</name>
    <dbReference type="NCBI Taxonomy" id="426638"/>
    <lineage>
        <taxon>Eukaryota</taxon>
        <taxon>Sar</taxon>
        <taxon>Stramenopiles</taxon>
        <taxon>Ochrophyta</taxon>
        <taxon>Bacillariophyta</taxon>
        <taxon>Coscinodiscophyceae</taxon>
        <taxon>Chaetocerotophycidae</taxon>
        <taxon>Chaetocerotales</taxon>
        <taxon>Chaetocerotaceae</taxon>
        <taxon>Chaetoceros</taxon>
    </lineage>
</organism>
<sequence>MSSEINLIRQLGFSCSSAQAGVSEVAPSSAGVSAGSPSFASAGASPSAAASFALGLGLGLGYRSITLELATTVPTMTPLHWGGQC</sequence>
<evidence type="ECO:0000313" key="2">
    <source>
        <dbReference type="Proteomes" id="UP001054902"/>
    </source>
</evidence>
<dbReference type="AlphaFoldDB" id="A0AAD3D4S0"/>
<protein>
    <submittedName>
        <fullName evidence="1">Uncharacterized protein</fullName>
    </submittedName>
</protein>
<gene>
    <name evidence="1" type="ORF">CTEN210_12515</name>
</gene>
<accession>A0AAD3D4S0</accession>